<dbReference type="WBParaSite" id="EVEC_0000376401-mRNA-1">
    <property type="protein sequence ID" value="EVEC_0000376401-mRNA-1"/>
    <property type="gene ID" value="EVEC_0000376401"/>
</dbReference>
<dbReference type="Gene3D" id="3.40.50.410">
    <property type="entry name" value="von Willebrand factor, type A domain"/>
    <property type="match status" value="1"/>
</dbReference>
<accession>A0A0N4V1D9</accession>
<dbReference type="PROSITE" id="PS50234">
    <property type="entry name" value="VWFA"/>
    <property type="match status" value="2"/>
</dbReference>
<organism evidence="4">
    <name type="scientific">Enterobius vermicularis</name>
    <name type="common">Human pinworm</name>
    <dbReference type="NCBI Taxonomy" id="51028"/>
    <lineage>
        <taxon>Eukaryota</taxon>
        <taxon>Metazoa</taxon>
        <taxon>Ecdysozoa</taxon>
        <taxon>Nematoda</taxon>
        <taxon>Chromadorea</taxon>
        <taxon>Rhabditida</taxon>
        <taxon>Spirurina</taxon>
        <taxon>Oxyuridomorpha</taxon>
        <taxon>Oxyuroidea</taxon>
        <taxon>Oxyuridae</taxon>
        <taxon>Enterobius</taxon>
    </lineage>
</organism>
<protein>
    <submittedName>
        <fullName evidence="4">VWFA domain-containing protein</fullName>
    </submittedName>
</protein>
<keyword evidence="3" id="KW-1185">Reference proteome</keyword>
<reference evidence="4" key="1">
    <citation type="submission" date="2016-04" db="UniProtKB">
        <authorList>
            <consortium name="WormBaseParasite"/>
        </authorList>
    </citation>
    <scope>IDENTIFICATION</scope>
</reference>
<feature type="domain" description="VWFA" evidence="1">
    <location>
        <begin position="47"/>
        <end position="212"/>
    </location>
</feature>
<dbReference type="SUPFAM" id="SSF53300">
    <property type="entry name" value="vWA-like"/>
    <property type="match status" value="2"/>
</dbReference>
<dbReference type="InterPro" id="IPR050525">
    <property type="entry name" value="ECM_Assembly_Org"/>
</dbReference>
<feature type="domain" description="VWFA" evidence="1">
    <location>
        <begin position="248"/>
        <end position="289"/>
    </location>
</feature>
<sequence>MLVRANTSVMMPLKSVIFGTLTLLLSWTSLEVSEGLYTIKTLLVSKSRAELMDDKSQISATGLKQIADFVNDSVEIGEGDNQNRFGLVLFDENGTTAFDLTEFNTTEDVVTAVINQSYSEGDTNIISGMYEAVKVFKNASETEHQRVMIIITDGSDDSDVASARREAKNYNISIFAIGVGIMVESVQLEQAAKGRVFLIKTYYELQKTLNKICANISSIDSPHTKLVEDVRSCGCENTKLDELLYWLDIVFVLDSSDGVGEEKFLKVNFFICELLRRLPYLYMQIHVTE</sequence>
<dbReference type="Pfam" id="PF00092">
    <property type="entry name" value="VWA"/>
    <property type="match status" value="1"/>
</dbReference>
<proteinExistence type="predicted"/>
<dbReference type="InterPro" id="IPR002035">
    <property type="entry name" value="VWF_A"/>
</dbReference>
<evidence type="ECO:0000259" key="1">
    <source>
        <dbReference type="PROSITE" id="PS50234"/>
    </source>
</evidence>
<dbReference type="InterPro" id="IPR036465">
    <property type="entry name" value="vWFA_dom_sf"/>
</dbReference>
<evidence type="ECO:0000313" key="3">
    <source>
        <dbReference type="Proteomes" id="UP000274131"/>
    </source>
</evidence>
<gene>
    <name evidence="2" type="ORF">EVEC_LOCUS3472</name>
</gene>
<dbReference type="Proteomes" id="UP000274131">
    <property type="component" value="Unassembled WGS sequence"/>
</dbReference>
<dbReference type="SMART" id="SM00327">
    <property type="entry name" value="VWA"/>
    <property type="match status" value="1"/>
</dbReference>
<dbReference type="CDD" id="cd00198">
    <property type="entry name" value="vWFA"/>
    <property type="match status" value="1"/>
</dbReference>
<dbReference type="STRING" id="51028.A0A0N4V1D9"/>
<reference evidence="2 3" key="2">
    <citation type="submission" date="2018-10" db="EMBL/GenBank/DDBJ databases">
        <authorList>
            <consortium name="Pathogen Informatics"/>
        </authorList>
    </citation>
    <scope>NUCLEOTIDE SEQUENCE [LARGE SCALE GENOMIC DNA]</scope>
</reference>
<name>A0A0N4V1D9_ENTVE</name>
<evidence type="ECO:0000313" key="4">
    <source>
        <dbReference type="WBParaSite" id="EVEC_0000376401-mRNA-1"/>
    </source>
</evidence>
<evidence type="ECO:0000313" key="2">
    <source>
        <dbReference type="EMBL" id="VDD88329.1"/>
    </source>
</evidence>
<dbReference type="AlphaFoldDB" id="A0A0N4V1D9"/>
<dbReference type="PANTHER" id="PTHR24020:SF20">
    <property type="entry name" value="PH DOMAIN-CONTAINING PROTEIN"/>
    <property type="match status" value="1"/>
</dbReference>
<dbReference type="EMBL" id="UXUI01007603">
    <property type="protein sequence ID" value="VDD88329.1"/>
    <property type="molecule type" value="Genomic_DNA"/>
</dbReference>
<dbReference type="OrthoDB" id="10256829at2759"/>
<dbReference type="PANTHER" id="PTHR24020">
    <property type="entry name" value="COLLAGEN ALPHA"/>
    <property type="match status" value="1"/>
</dbReference>